<dbReference type="Proteomes" id="UP000240883">
    <property type="component" value="Unassembled WGS sequence"/>
</dbReference>
<dbReference type="InterPro" id="IPR011990">
    <property type="entry name" value="TPR-like_helical_dom_sf"/>
</dbReference>
<evidence type="ECO:0008006" key="4">
    <source>
        <dbReference type="Google" id="ProtNLM"/>
    </source>
</evidence>
<reference evidence="2 3" key="1">
    <citation type="journal article" date="2018" name="Front. Microbiol.">
        <title>Genome-Wide Analysis of Corynespora cassiicola Leaf Fall Disease Putative Effectors.</title>
        <authorList>
            <person name="Lopez D."/>
            <person name="Ribeiro S."/>
            <person name="Label P."/>
            <person name="Fumanal B."/>
            <person name="Venisse J.S."/>
            <person name="Kohler A."/>
            <person name="de Oliveira R.R."/>
            <person name="Labutti K."/>
            <person name="Lipzen A."/>
            <person name="Lail K."/>
            <person name="Bauer D."/>
            <person name="Ohm R.A."/>
            <person name="Barry K.W."/>
            <person name="Spatafora J."/>
            <person name="Grigoriev I.V."/>
            <person name="Martin F.M."/>
            <person name="Pujade-Renaud V."/>
        </authorList>
    </citation>
    <scope>NUCLEOTIDE SEQUENCE [LARGE SCALE GENOMIC DNA]</scope>
    <source>
        <strain evidence="2 3">Philippines</strain>
    </source>
</reference>
<name>A0A2T2P5F7_CORCC</name>
<evidence type="ECO:0000256" key="1">
    <source>
        <dbReference type="SAM" id="MobiDB-lite"/>
    </source>
</evidence>
<feature type="compositionally biased region" description="Pro residues" evidence="1">
    <location>
        <begin position="1"/>
        <end position="11"/>
    </location>
</feature>
<dbReference type="Gene3D" id="1.25.40.10">
    <property type="entry name" value="Tetratricopeptide repeat domain"/>
    <property type="match status" value="1"/>
</dbReference>
<accession>A0A2T2P5F7</accession>
<dbReference type="OrthoDB" id="1872379at2759"/>
<gene>
    <name evidence="2" type="ORF">BS50DRAFT_483577</name>
</gene>
<dbReference type="AlphaFoldDB" id="A0A2T2P5F7"/>
<dbReference type="PANTHER" id="PTHR46014:SF1">
    <property type="entry name" value="TETRATRICOPEPTIDE REPEAT PROTEIN 1"/>
    <property type="match status" value="1"/>
</dbReference>
<proteinExistence type="predicted"/>
<protein>
    <recommendedName>
        <fullName evidence="4">Tetratricopeptide repeat protein 1</fullName>
    </recommendedName>
</protein>
<organism evidence="2 3">
    <name type="scientific">Corynespora cassiicola Philippines</name>
    <dbReference type="NCBI Taxonomy" id="1448308"/>
    <lineage>
        <taxon>Eukaryota</taxon>
        <taxon>Fungi</taxon>
        <taxon>Dikarya</taxon>
        <taxon>Ascomycota</taxon>
        <taxon>Pezizomycotina</taxon>
        <taxon>Dothideomycetes</taxon>
        <taxon>Pleosporomycetidae</taxon>
        <taxon>Pleosporales</taxon>
        <taxon>Corynesporascaceae</taxon>
        <taxon>Corynespora</taxon>
    </lineage>
</organism>
<dbReference type="EMBL" id="KZ678129">
    <property type="protein sequence ID" value="PSN72869.1"/>
    <property type="molecule type" value="Genomic_DNA"/>
</dbReference>
<evidence type="ECO:0000313" key="3">
    <source>
        <dbReference type="Proteomes" id="UP000240883"/>
    </source>
</evidence>
<dbReference type="InterPro" id="IPR052769">
    <property type="entry name" value="TPR_domain_protein"/>
</dbReference>
<dbReference type="PANTHER" id="PTHR46014">
    <property type="entry name" value="TETRATRICOPEPTIDE REPEAT PROTEIN 1"/>
    <property type="match status" value="1"/>
</dbReference>
<feature type="region of interest" description="Disordered" evidence="1">
    <location>
        <begin position="1"/>
        <end position="27"/>
    </location>
</feature>
<evidence type="ECO:0000313" key="2">
    <source>
        <dbReference type="EMBL" id="PSN72869.1"/>
    </source>
</evidence>
<sequence length="269" mass="28879">MPPSSPPPPPSEQEAQDTPLTLPPDQESALLTETTSTKASANKSFAQADYPSALLGYQKALATCPAYLEYDVAVLHANIAACHLKLAQWKDGVDAATLALEALDRVDPPPPAAAPAPFSDAQREAAQDAGEVAEVDSATEARIEALSRTGRTLQDVHKLRTKALLRRARARHEVGGWASLQGAQDDYTTLLKAPEQLSSLDREAVQRALRTLPAQLEQAKNAEMADMMGKLKTLGNGILKPFGLSTENFQFTKDEASGGYSMQFNQNGK</sequence>
<dbReference type="STRING" id="1448308.A0A2T2P5F7"/>
<keyword evidence="3" id="KW-1185">Reference proteome</keyword>
<dbReference type="SUPFAM" id="SSF48452">
    <property type="entry name" value="TPR-like"/>
    <property type="match status" value="1"/>
</dbReference>